<dbReference type="STRING" id="980251.GCA_001642875_01722"/>
<name>A0A5B9P8W3_9BACT</name>
<dbReference type="EMBL" id="CP042912">
    <property type="protein sequence ID" value="QEG21362.1"/>
    <property type="molecule type" value="Genomic_DNA"/>
</dbReference>
<gene>
    <name evidence="1" type="ORF">MFFC18_12180</name>
</gene>
<proteinExistence type="predicted"/>
<dbReference type="RefSeq" id="WP_075081648.1">
    <property type="nucleotide sequence ID" value="NZ_CP042912.1"/>
</dbReference>
<evidence type="ECO:0000313" key="2">
    <source>
        <dbReference type="Proteomes" id="UP000322214"/>
    </source>
</evidence>
<protein>
    <recommendedName>
        <fullName evidence="3">Squalene/phytoene synthase</fullName>
    </recommendedName>
</protein>
<accession>A0A5B9P8W3</accession>
<dbReference type="AlphaFoldDB" id="A0A5B9P8W3"/>
<dbReference type="Proteomes" id="UP000322214">
    <property type="component" value="Chromosome"/>
</dbReference>
<reference evidence="1 2" key="1">
    <citation type="submission" date="2019-08" db="EMBL/GenBank/DDBJ databases">
        <title>Deep-cultivation of Planctomycetes and their phenomic and genomic characterization uncovers novel biology.</title>
        <authorList>
            <person name="Wiegand S."/>
            <person name="Jogler M."/>
            <person name="Boedeker C."/>
            <person name="Pinto D."/>
            <person name="Vollmers J."/>
            <person name="Rivas-Marin E."/>
            <person name="Kohn T."/>
            <person name="Peeters S.H."/>
            <person name="Heuer A."/>
            <person name="Rast P."/>
            <person name="Oberbeckmann S."/>
            <person name="Bunk B."/>
            <person name="Jeske O."/>
            <person name="Meyerdierks A."/>
            <person name="Storesund J.E."/>
            <person name="Kallscheuer N."/>
            <person name="Luecker S."/>
            <person name="Lage O.M."/>
            <person name="Pohl T."/>
            <person name="Merkel B.J."/>
            <person name="Hornburger P."/>
            <person name="Mueller R.-W."/>
            <person name="Bruemmer F."/>
            <person name="Labrenz M."/>
            <person name="Spormann A.M."/>
            <person name="Op den Camp H."/>
            <person name="Overmann J."/>
            <person name="Amann R."/>
            <person name="Jetten M.S.M."/>
            <person name="Mascher T."/>
            <person name="Medema M.H."/>
            <person name="Devos D.P."/>
            <person name="Kaster A.-K."/>
            <person name="Ovreas L."/>
            <person name="Rohde M."/>
            <person name="Galperin M.Y."/>
            <person name="Jogler C."/>
        </authorList>
    </citation>
    <scope>NUCLEOTIDE SEQUENCE [LARGE SCALE GENOMIC DNA]</scope>
    <source>
        <strain evidence="1 2">FC18</strain>
    </source>
</reference>
<dbReference type="KEGG" id="mff:MFFC18_12180"/>
<evidence type="ECO:0008006" key="3">
    <source>
        <dbReference type="Google" id="ProtNLM"/>
    </source>
</evidence>
<organism evidence="1 2">
    <name type="scientific">Mariniblastus fucicola</name>
    <dbReference type="NCBI Taxonomy" id="980251"/>
    <lineage>
        <taxon>Bacteria</taxon>
        <taxon>Pseudomonadati</taxon>
        <taxon>Planctomycetota</taxon>
        <taxon>Planctomycetia</taxon>
        <taxon>Pirellulales</taxon>
        <taxon>Pirellulaceae</taxon>
        <taxon>Mariniblastus</taxon>
    </lineage>
</organism>
<sequence>MDWTNVREVYRKLQDDFHLLTEPFGIFVPDDRNLDLSQLIGAIDVVDRELDRIEAASDRETFISNVLRYLRGTSSDLVVEGSEELFERMAILREAIQRLEIRTEFCDTIRRIVDHGEAKRLAMTNDEMIHHLVEEWRLTGVLPVLFLRELSTPEFEKFFYLCCATMPAIDMLQDARMDYRSGQITIRPTVWLHLKLLRVCCAPLPKLLFLFPAPLTLMRYALSFVWQGIRGATNSYAT</sequence>
<evidence type="ECO:0000313" key="1">
    <source>
        <dbReference type="EMBL" id="QEG21362.1"/>
    </source>
</evidence>
<keyword evidence="2" id="KW-1185">Reference proteome</keyword>